<dbReference type="Proteomes" id="UP000627464">
    <property type="component" value="Unassembled WGS sequence"/>
</dbReference>
<organism evidence="1 2">
    <name type="scientific">Hafnia psychrotolerans</name>
    <dbReference type="NCBI Taxonomy" id="1477018"/>
    <lineage>
        <taxon>Bacteria</taxon>
        <taxon>Pseudomonadati</taxon>
        <taxon>Pseudomonadota</taxon>
        <taxon>Gammaproteobacteria</taxon>
        <taxon>Enterobacterales</taxon>
        <taxon>Hafniaceae</taxon>
        <taxon>Hafnia</taxon>
    </lineage>
</organism>
<sequence length="72" mass="7979">MEFCIYHSGGNRTVCPVDLGDFWQARFETLLYPAEILIKRGTDEVAGCEIMACNLVKANGKKPPSYKPQSGL</sequence>
<comment type="caution">
    <text evidence="1">The sequence shown here is derived from an EMBL/GenBank/DDBJ whole genome shotgun (WGS) entry which is preliminary data.</text>
</comment>
<reference evidence="2" key="1">
    <citation type="journal article" date="2019" name="Int. J. Syst. Evol. Microbiol.">
        <title>The Global Catalogue of Microorganisms (GCM) 10K type strain sequencing project: providing services to taxonomists for standard genome sequencing and annotation.</title>
        <authorList>
            <consortium name="The Broad Institute Genomics Platform"/>
            <consortium name="The Broad Institute Genome Sequencing Center for Infectious Disease"/>
            <person name="Wu L."/>
            <person name="Ma J."/>
        </authorList>
    </citation>
    <scope>NUCLEOTIDE SEQUENCE [LARGE SCALE GENOMIC DNA]</scope>
    <source>
        <strain evidence="2">CGMCC 1.12806</strain>
    </source>
</reference>
<evidence type="ECO:0000313" key="1">
    <source>
        <dbReference type="EMBL" id="GGA50844.1"/>
    </source>
</evidence>
<dbReference type="EMBL" id="BMFZ01000007">
    <property type="protein sequence ID" value="GGA50844.1"/>
    <property type="molecule type" value="Genomic_DNA"/>
</dbReference>
<proteinExistence type="predicted"/>
<name>A0ABQ1GVH0_9GAMM</name>
<gene>
    <name evidence="1" type="ORF">GCM10011328_27850</name>
</gene>
<accession>A0ABQ1GVH0</accession>
<keyword evidence="2" id="KW-1185">Reference proteome</keyword>
<protein>
    <submittedName>
        <fullName evidence="1">Uncharacterized protein</fullName>
    </submittedName>
</protein>
<evidence type="ECO:0000313" key="2">
    <source>
        <dbReference type="Proteomes" id="UP000627464"/>
    </source>
</evidence>